<dbReference type="EC" id="3.5.2.6" evidence="2"/>
<evidence type="ECO:0000313" key="2">
    <source>
        <dbReference type="EMBL" id="NYJ75781.1"/>
    </source>
</evidence>
<dbReference type="RefSeq" id="WP_179482719.1">
    <property type="nucleotide sequence ID" value="NZ_JACCFW010000001.1"/>
</dbReference>
<evidence type="ECO:0000259" key="1">
    <source>
        <dbReference type="Pfam" id="PF13354"/>
    </source>
</evidence>
<name>A0A853DM23_9MICO</name>
<organism evidence="2 3">
    <name type="scientific">Allobranchiibius huperziae</name>
    <dbReference type="NCBI Taxonomy" id="1874116"/>
    <lineage>
        <taxon>Bacteria</taxon>
        <taxon>Bacillati</taxon>
        <taxon>Actinomycetota</taxon>
        <taxon>Actinomycetes</taxon>
        <taxon>Micrococcales</taxon>
        <taxon>Dermacoccaceae</taxon>
        <taxon>Allobranchiibius</taxon>
    </lineage>
</organism>
<sequence length="254" mass="27007">MGDAPWLAEDVDLVLPAASIGKLLLLGVAAEMFEAGTLSREAPLCRADGVFVRDSGVWHTLQQEVLPAVDVCRLIGAHSDNLATNVLLYHVGIAQVREYADRLGLAPLVLLDYARGHRDPADPDVAPTLSVASASALIRFMELLDAGRISAEVGEWLSLDTDLSMVADAFGLDPLAHNSIGGGDPGRFTLVNKTGTNAGIRADTGLAHAGGERTAYAVIAQWDQATDGDMLDEVITRMRDIGRQIRDRLQSAAS</sequence>
<dbReference type="PANTHER" id="PTHR35333">
    <property type="entry name" value="BETA-LACTAMASE"/>
    <property type="match status" value="1"/>
</dbReference>
<dbReference type="InterPro" id="IPR012338">
    <property type="entry name" value="Beta-lactam/transpept-like"/>
</dbReference>
<reference evidence="2 3" key="1">
    <citation type="submission" date="2020-07" db="EMBL/GenBank/DDBJ databases">
        <title>Sequencing the genomes of 1000 actinobacteria strains.</title>
        <authorList>
            <person name="Klenk H.-P."/>
        </authorList>
    </citation>
    <scope>NUCLEOTIDE SEQUENCE [LARGE SCALE GENOMIC DNA]</scope>
    <source>
        <strain evidence="2 3">DSM 29531</strain>
    </source>
</reference>
<dbReference type="Proteomes" id="UP000571817">
    <property type="component" value="Unassembled WGS sequence"/>
</dbReference>
<dbReference type="SUPFAM" id="SSF56601">
    <property type="entry name" value="beta-lactamase/transpeptidase-like"/>
    <property type="match status" value="1"/>
</dbReference>
<protein>
    <submittedName>
        <fullName evidence="2">Beta-lactamase class A</fullName>
        <ecNumber evidence="2">3.5.2.6</ecNumber>
    </submittedName>
</protein>
<comment type="caution">
    <text evidence="2">The sequence shown here is derived from an EMBL/GenBank/DDBJ whole genome shotgun (WGS) entry which is preliminary data.</text>
</comment>
<keyword evidence="3" id="KW-1185">Reference proteome</keyword>
<dbReference type="GO" id="GO:0030655">
    <property type="term" value="P:beta-lactam antibiotic catabolic process"/>
    <property type="evidence" value="ECO:0007669"/>
    <property type="project" value="InterPro"/>
</dbReference>
<dbReference type="GO" id="GO:0008800">
    <property type="term" value="F:beta-lactamase activity"/>
    <property type="evidence" value="ECO:0007669"/>
    <property type="project" value="UniProtKB-EC"/>
</dbReference>
<accession>A0A853DM23</accession>
<feature type="domain" description="Beta-lactamase class A catalytic" evidence="1">
    <location>
        <begin position="12"/>
        <end position="219"/>
    </location>
</feature>
<keyword evidence="2" id="KW-0378">Hydrolase</keyword>
<dbReference type="EMBL" id="JACCFW010000001">
    <property type="protein sequence ID" value="NYJ75781.1"/>
    <property type="molecule type" value="Genomic_DNA"/>
</dbReference>
<dbReference type="GO" id="GO:0046677">
    <property type="term" value="P:response to antibiotic"/>
    <property type="evidence" value="ECO:0007669"/>
    <property type="project" value="InterPro"/>
</dbReference>
<dbReference type="InterPro" id="IPR000871">
    <property type="entry name" value="Beta-lactam_class-A"/>
</dbReference>
<evidence type="ECO:0000313" key="3">
    <source>
        <dbReference type="Proteomes" id="UP000571817"/>
    </source>
</evidence>
<dbReference type="InterPro" id="IPR045155">
    <property type="entry name" value="Beta-lactam_cat"/>
</dbReference>
<proteinExistence type="predicted"/>
<gene>
    <name evidence="2" type="ORF">HNR15_002744</name>
</gene>
<dbReference type="AlphaFoldDB" id="A0A853DM23"/>
<dbReference type="Pfam" id="PF13354">
    <property type="entry name" value="Beta-lactamase2"/>
    <property type="match status" value="1"/>
</dbReference>
<dbReference type="Gene3D" id="3.40.710.10">
    <property type="entry name" value="DD-peptidase/beta-lactamase superfamily"/>
    <property type="match status" value="1"/>
</dbReference>
<dbReference type="PANTHER" id="PTHR35333:SF3">
    <property type="entry name" value="BETA-LACTAMASE-TYPE TRANSPEPTIDASE FOLD CONTAINING PROTEIN"/>
    <property type="match status" value="1"/>
</dbReference>